<evidence type="ECO:0000256" key="2">
    <source>
        <dbReference type="ARBA" id="ARBA00022643"/>
    </source>
</evidence>
<dbReference type="InterPro" id="IPR036305">
    <property type="entry name" value="RGS_sf"/>
</dbReference>
<dbReference type="CDD" id="cd00130">
    <property type="entry name" value="PAS"/>
    <property type="match status" value="1"/>
</dbReference>
<feature type="domain" description="PAS" evidence="4">
    <location>
        <begin position="143"/>
        <end position="247"/>
    </location>
</feature>
<dbReference type="AlphaFoldDB" id="A0A166J059"/>
<dbReference type="SUPFAM" id="SSF55785">
    <property type="entry name" value="PYP-like sensor domain (PAS domain)"/>
    <property type="match status" value="1"/>
</dbReference>
<evidence type="ECO:0000256" key="3">
    <source>
        <dbReference type="ARBA" id="ARBA00022991"/>
    </source>
</evidence>
<evidence type="ECO:0000313" key="5">
    <source>
        <dbReference type="EMBL" id="KZP20349.1"/>
    </source>
</evidence>
<dbReference type="GO" id="GO:0005634">
    <property type="term" value="C:nucleus"/>
    <property type="evidence" value="ECO:0007669"/>
    <property type="project" value="TreeGrafter"/>
</dbReference>
<dbReference type="FunFam" id="3.30.450.20:FF:000196">
    <property type="entry name" value="Predicted protein"/>
    <property type="match status" value="1"/>
</dbReference>
<accession>A0A166J059</accession>
<dbReference type="InterPro" id="IPR000014">
    <property type="entry name" value="PAS"/>
</dbReference>
<dbReference type="SUPFAM" id="SSF48097">
    <property type="entry name" value="Regulator of G-protein signaling, RGS"/>
    <property type="match status" value="1"/>
</dbReference>
<dbReference type="Gene3D" id="3.30.450.20">
    <property type="entry name" value="PAS domain"/>
    <property type="match status" value="1"/>
</dbReference>
<name>A0A166J059_9AGAM</name>
<proteinExistence type="predicted"/>
<dbReference type="Proteomes" id="UP000076532">
    <property type="component" value="Unassembled WGS sequence"/>
</dbReference>
<dbReference type="InterPro" id="IPR044926">
    <property type="entry name" value="RGS_subdomain_2"/>
</dbReference>
<dbReference type="EMBL" id="KV417556">
    <property type="protein sequence ID" value="KZP20349.1"/>
    <property type="molecule type" value="Genomic_DNA"/>
</dbReference>
<sequence>MKLMSPEVYRDFITNAPSRRKFRDYLIKEGTVGTLDCEWDGKVVEELAGQIRSASQNLYDAYIDRRSATVINLPDDIRQQLLQNLAQLAVVDAGLSSVQKHITDQLYTGAFQRYCKFRLIEASHVKLGNSHVSNGMTTDGLGDCFCITNPRLHDHPIVLCSDGFVAVTGYPREAILGRNCRFLQGPGTSPDAVRRIREGISSGDGCTELLLNYRLTGEPFWCLICIIPLRDAASNITYFIGGQVNVTSALASGSKLDFLIPGTVPESSIPEPAPLPEILPSGSQIFYSPTLQSDNAARRTQGNGLFMSQFMNDEAPNFLSPASAGGPILTAPGDRNKSSDALSVKAKRKPNLFGWKTKEKRLVGEQLLPGAEDVLGNSGFLPLQDQFGIAEATYSRVLVLNVSKREIIFITPQLLAFLGLPFATVEDKFNSRLLHTDLVDVITGDDKAHQKALRQNAKDIVKSGKPGSIAMAFKVFNKQNLPFGLKSTKLSRAGILHLTPLKERGNKVVAYVALFGESRMQPVVSGQTLNV</sequence>
<reference evidence="5 6" key="1">
    <citation type="journal article" date="2016" name="Mol. Biol. Evol.">
        <title>Comparative Genomics of Early-Diverging Mushroom-Forming Fungi Provides Insights into the Origins of Lignocellulose Decay Capabilities.</title>
        <authorList>
            <person name="Nagy L.G."/>
            <person name="Riley R."/>
            <person name="Tritt A."/>
            <person name="Adam C."/>
            <person name="Daum C."/>
            <person name="Floudas D."/>
            <person name="Sun H."/>
            <person name="Yadav J.S."/>
            <person name="Pangilinan J."/>
            <person name="Larsson K.H."/>
            <person name="Matsuura K."/>
            <person name="Barry K."/>
            <person name="Labutti K."/>
            <person name="Kuo R."/>
            <person name="Ohm R.A."/>
            <person name="Bhattacharya S.S."/>
            <person name="Shirouzu T."/>
            <person name="Yoshinaga Y."/>
            <person name="Martin F.M."/>
            <person name="Grigoriev I.V."/>
            <person name="Hibbett D.S."/>
        </authorList>
    </citation>
    <scope>NUCLEOTIDE SEQUENCE [LARGE SCALE GENOMIC DNA]</scope>
    <source>
        <strain evidence="5 6">CBS 109695</strain>
    </source>
</reference>
<evidence type="ECO:0000259" key="4">
    <source>
        <dbReference type="Pfam" id="PF13426"/>
    </source>
</evidence>
<evidence type="ECO:0000313" key="6">
    <source>
        <dbReference type="Proteomes" id="UP000076532"/>
    </source>
</evidence>
<dbReference type="PANTHER" id="PTHR47429:SF2">
    <property type="entry name" value="PROTEIN TWIN LOV 1"/>
    <property type="match status" value="1"/>
</dbReference>
<dbReference type="InterPro" id="IPR035965">
    <property type="entry name" value="PAS-like_dom_sf"/>
</dbReference>
<keyword evidence="2" id="KW-0288">FMN</keyword>
<dbReference type="OrthoDB" id="447251at2759"/>
<protein>
    <recommendedName>
        <fullName evidence="4">PAS domain-containing protein</fullName>
    </recommendedName>
</protein>
<dbReference type="Gene3D" id="1.10.167.10">
    <property type="entry name" value="Regulator of G-protein Signalling 4, domain 2"/>
    <property type="match status" value="1"/>
</dbReference>
<dbReference type="STRING" id="436010.A0A166J059"/>
<keyword evidence="3" id="KW-0157">Chromophore</keyword>
<gene>
    <name evidence="5" type="ORF">FIBSPDRAFT_789741</name>
</gene>
<keyword evidence="1" id="KW-0285">Flavoprotein</keyword>
<dbReference type="PANTHER" id="PTHR47429">
    <property type="entry name" value="PROTEIN TWIN LOV 1"/>
    <property type="match status" value="1"/>
</dbReference>
<organism evidence="5 6">
    <name type="scientific">Athelia psychrophila</name>
    <dbReference type="NCBI Taxonomy" id="1759441"/>
    <lineage>
        <taxon>Eukaryota</taxon>
        <taxon>Fungi</taxon>
        <taxon>Dikarya</taxon>
        <taxon>Basidiomycota</taxon>
        <taxon>Agaricomycotina</taxon>
        <taxon>Agaricomycetes</taxon>
        <taxon>Agaricomycetidae</taxon>
        <taxon>Atheliales</taxon>
        <taxon>Atheliaceae</taxon>
        <taxon>Athelia</taxon>
    </lineage>
</organism>
<evidence type="ECO:0000256" key="1">
    <source>
        <dbReference type="ARBA" id="ARBA00022630"/>
    </source>
</evidence>
<dbReference type="Pfam" id="PF13426">
    <property type="entry name" value="PAS_9"/>
    <property type="match status" value="1"/>
</dbReference>
<keyword evidence="6" id="KW-1185">Reference proteome</keyword>